<dbReference type="PANTHER" id="PTHR12862:SF0">
    <property type="entry name" value="N-ACETYL-D-GLUCOSAMINE KINASE"/>
    <property type="match status" value="1"/>
</dbReference>
<dbReference type="OrthoDB" id="63487at2"/>
<dbReference type="EMBL" id="JAME01000034">
    <property type="protein sequence ID" value="ETX27351.1"/>
    <property type="molecule type" value="Genomic_DNA"/>
</dbReference>
<dbReference type="STRING" id="1449351.RISW2_14240"/>
<name>X7F5G8_9RHOB</name>
<dbReference type="InterPro" id="IPR043129">
    <property type="entry name" value="ATPase_NBD"/>
</dbReference>
<dbReference type="AlphaFoldDB" id="X7F5G8"/>
<sequence length="295" mass="29744">MDDSRHIPVIGIDGGGTRCRVALDDGRGRHVVETGSANASTDLAGTVRQVAEGLAALGQAAGWAVDDLVRLPAFVGLAGVTGPAIAEALRAALPLVHARIDDDRPAALRGVLGRRDGALAHCGTGSFFALQAGGGMRIVGGWGSVLGDEASAQWIGRRALAGALDRADGLAAPSPLSDALLSEFGGTAGIVAFAATATPAAFGALAPRVTDRAGQGDALARAVMQAGARHVAETLATLGWTPGRALCLTGGIGPHFAPFLPADMEAAIVPPEGQPLDGALSLARDFAREIAHERD</sequence>
<evidence type="ECO:0000313" key="2">
    <source>
        <dbReference type="EMBL" id="ETX27351.1"/>
    </source>
</evidence>
<dbReference type="Proteomes" id="UP000023430">
    <property type="component" value="Unassembled WGS sequence"/>
</dbReference>
<dbReference type="RefSeq" id="WP_043773841.1">
    <property type="nucleotide sequence ID" value="NZ_JAME01000034.1"/>
</dbReference>
<evidence type="ECO:0000259" key="1">
    <source>
        <dbReference type="Pfam" id="PF01869"/>
    </source>
</evidence>
<dbReference type="InterPro" id="IPR039758">
    <property type="entry name" value="NAGK-like"/>
</dbReference>
<feature type="domain" description="ATPase BadF/BadG/BcrA/BcrD type" evidence="1">
    <location>
        <begin position="10"/>
        <end position="252"/>
    </location>
</feature>
<dbReference type="PANTHER" id="PTHR12862">
    <property type="entry name" value="BADF TYPE ATPASE DOMAIN-CONTAINING PROTEIN"/>
    <property type="match status" value="1"/>
</dbReference>
<dbReference type="CDD" id="cd24082">
    <property type="entry name" value="ASKHA_NBD_GspK-like"/>
    <property type="match status" value="1"/>
</dbReference>
<gene>
    <name evidence="2" type="ORF">RISW2_14240</name>
</gene>
<dbReference type="PATRIC" id="fig|1449351.3.peg.3720"/>
<dbReference type="SUPFAM" id="SSF53067">
    <property type="entry name" value="Actin-like ATPase domain"/>
    <property type="match status" value="2"/>
</dbReference>
<reference evidence="2 3" key="1">
    <citation type="submission" date="2014-01" db="EMBL/GenBank/DDBJ databases">
        <title>Roseivivax isoporae LMG 25204 Genome Sequencing.</title>
        <authorList>
            <person name="Lai Q."/>
            <person name="Li G."/>
            <person name="Shao Z."/>
        </authorList>
    </citation>
    <scope>NUCLEOTIDE SEQUENCE [LARGE SCALE GENOMIC DNA]</scope>
    <source>
        <strain evidence="2 3">LMG 25204</strain>
    </source>
</reference>
<keyword evidence="3" id="KW-1185">Reference proteome</keyword>
<dbReference type="Gene3D" id="3.30.420.40">
    <property type="match status" value="2"/>
</dbReference>
<protein>
    <submittedName>
        <fullName evidence="2">ATPase</fullName>
    </submittedName>
</protein>
<accession>X7F5G8</accession>
<evidence type="ECO:0000313" key="3">
    <source>
        <dbReference type="Proteomes" id="UP000023430"/>
    </source>
</evidence>
<dbReference type="eggNOG" id="COG2971">
    <property type="taxonomic scope" value="Bacteria"/>
</dbReference>
<dbReference type="GO" id="GO:0045127">
    <property type="term" value="F:N-acetylglucosamine kinase activity"/>
    <property type="evidence" value="ECO:0007669"/>
    <property type="project" value="InterPro"/>
</dbReference>
<comment type="caution">
    <text evidence="2">The sequence shown here is derived from an EMBL/GenBank/DDBJ whole genome shotgun (WGS) entry which is preliminary data.</text>
</comment>
<dbReference type="Pfam" id="PF01869">
    <property type="entry name" value="BcrAD_BadFG"/>
    <property type="match status" value="1"/>
</dbReference>
<dbReference type="InterPro" id="IPR002731">
    <property type="entry name" value="ATPase_BadF"/>
</dbReference>
<proteinExistence type="predicted"/>
<organism evidence="2 3">
    <name type="scientific">Roseivivax isoporae LMG 25204</name>
    <dbReference type="NCBI Taxonomy" id="1449351"/>
    <lineage>
        <taxon>Bacteria</taxon>
        <taxon>Pseudomonadati</taxon>
        <taxon>Pseudomonadota</taxon>
        <taxon>Alphaproteobacteria</taxon>
        <taxon>Rhodobacterales</taxon>
        <taxon>Roseobacteraceae</taxon>
        <taxon>Roseivivax</taxon>
    </lineage>
</organism>